<gene>
    <name evidence="2" type="ORF">Aco04nite_88610</name>
</gene>
<dbReference type="GO" id="GO:0004519">
    <property type="term" value="F:endonuclease activity"/>
    <property type="evidence" value="ECO:0007669"/>
    <property type="project" value="UniProtKB-KW"/>
</dbReference>
<protein>
    <submittedName>
        <fullName evidence="2">HNH endonuclease</fullName>
    </submittedName>
</protein>
<comment type="caution">
    <text evidence="2">The sequence shown here is derived from an EMBL/GenBank/DDBJ whole genome shotgun (WGS) entry which is preliminary data.</text>
</comment>
<feature type="domain" description="HNH nuclease" evidence="1">
    <location>
        <begin position="12"/>
        <end position="62"/>
    </location>
</feature>
<evidence type="ECO:0000313" key="3">
    <source>
        <dbReference type="Proteomes" id="UP000680865"/>
    </source>
</evidence>
<dbReference type="SMART" id="SM00507">
    <property type="entry name" value="HNHc"/>
    <property type="match status" value="1"/>
</dbReference>
<dbReference type="Gene3D" id="1.10.30.50">
    <property type="match status" value="1"/>
</dbReference>
<accession>A0A919T162</accession>
<evidence type="ECO:0000313" key="2">
    <source>
        <dbReference type="EMBL" id="GIM83862.1"/>
    </source>
</evidence>
<dbReference type="InterPro" id="IPR002711">
    <property type="entry name" value="HNH"/>
</dbReference>
<keyword evidence="3" id="KW-1185">Reference proteome</keyword>
<dbReference type="EMBL" id="BOQP01000058">
    <property type="protein sequence ID" value="GIM83862.1"/>
    <property type="molecule type" value="Genomic_DNA"/>
</dbReference>
<organism evidence="2 3">
    <name type="scientific">Winogradskya consettensis</name>
    <dbReference type="NCBI Taxonomy" id="113560"/>
    <lineage>
        <taxon>Bacteria</taxon>
        <taxon>Bacillati</taxon>
        <taxon>Actinomycetota</taxon>
        <taxon>Actinomycetes</taxon>
        <taxon>Micromonosporales</taxon>
        <taxon>Micromonosporaceae</taxon>
        <taxon>Winogradskya</taxon>
    </lineage>
</organism>
<keyword evidence="2" id="KW-0378">Hydrolase</keyword>
<keyword evidence="2" id="KW-0540">Nuclease</keyword>
<proteinExistence type="predicted"/>
<dbReference type="CDD" id="cd00085">
    <property type="entry name" value="HNHc"/>
    <property type="match status" value="1"/>
</dbReference>
<reference evidence="2" key="1">
    <citation type="submission" date="2021-03" db="EMBL/GenBank/DDBJ databases">
        <title>Whole genome shotgun sequence of Actinoplanes consettensis NBRC 14913.</title>
        <authorList>
            <person name="Komaki H."/>
            <person name="Tamura T."/>
        </authorList>
    </citation>
    <scope>NUCLEOTIDE SEQUENCE</scope>
    <source>
        <strain evidence="2">NBRC 14913</strain>
    </source>
</reference>
<dbReference type="AlphaFoldDB" id="A0A919T162"/>
<dbReference type="GO" id="GO:0003676">
    <property type="term" value="F:nucleic acid binding"/>
    <property type="evidence" value="ECO:0007669"/>
    <property type="project" value="InterPro"/>
</dbReference>
<name>A0A919T162_9ACTN</name>
<dbReference type="Proteomes" id="UP000680865">
    <property type="component" value="Unassembled WGS sequence"/>
</dbReference>
<dbReference type="Pfam" id="PF01844">
    <property type="entry name" value="HNH"/>
    <property type="match status" value="1"/>
</dbReference>
<dbReference type="RefSeq" id="WP_213003180.1">
    <property type="nucleotide sequence ID" value="NZ_BAAATW010000004.1"/>
</dbReference>
<evidence type="ECO:0000259" key="1">
    <source>
        <dbReference type="SMART" id="SM00507"/>
    </source>
</evidence>
<dbReference type="InterPro" id="IPR003615">
    <property type="entry name" value="HNH_nuc"/>
</dbReference>
<sequence>MPEGRPAIPTALKRSVLVEAGHRCAIPTCKATTTELAHIISWEKTRSHTFENLIALCPNCHTRFDKGEIDRKSMEQYKFNLGIIKSRYGEIERRILVIFATDPSITIIGMPLASDVAMLYLVNDGLFRREFDQSNGFGLTVPNGASAIIDFTGKQEFYTITDKGREFVRRLAEAEKLEVNPPFDFWDRERP</sequence>
<dbReference type="GO" id="GO:0008270">
    <property type="term" value="F:zinc ion binding"/>
    <property type="evidence" value="ECO:0007669"/>
    <property type="project" value="InterPro"/>
</dbReference>
<keyword evidence="2" id="KW-0255">Endonuclease</keyword>